<dbReference type="SMART" id="SM00100">
    <property type="entry name" value="cNMP"/>
    <property type="match status" value="1"/>
</dbReference>
<dbReference type="CDD" id="cd00038">
    <property type="entry name" value="CAP_ED"/>
    <property type="match status" value="1"/>
</dbReference>
<evidence type="ECO:0000313" key="5">
    <source>
        <dbReference type="EMBL" id="MEI5983377.1"/>
    </source>
</evidence>
<dbReference type="InterPro" id="IPR018490">
    <property type="entry name" value="cNMP-bd_dom_sf"/>
</dbReference>
<proteinExistence type="predicted"/>
<keyword evidence="3" id="KW-0804">Transcription</keyword>
<evidence type="ECO:0000313" key="6">
    <source>
        <dbReference type="Proteomes" id="UP001363035"/>
    </source>
</evidence>
<feature type="domain" description="Cyclic nucleotide-binding" evidence="4">
    <location>
        <begin position="12"/>
        <end position="113"/>
    </location>
</feature>
<dbReference type="InterPro" id="IPR000595">
    <property type="entry name" value="cNMP-bd_dom"/>
</dbReference>
<keyword evidence="1" id="KW-0805">Transcription regulation</keyword>
<dbReference type="PANTHER" id="PTHR24567:SF28">
    <property type="entry name" value="LISTERIOLYSIN REGULATORY PROTEIN"/>
    <property type="match status" value="1"/>
</dbReference>
<reference evidence="5 6" key="1">
    <citation type="submission" date="2024-01" db="EMBL/GenBank/DDBJ databases">
        <title>Sphingobacterium tenebrionis sp. nov., a novel endophyte isolated from tenebrio molitor intestines.</title>
        <authorList>
            <person name="Zhang C."/>
        </authorList>
    </citation>
    <scope>NUCLEOTIDE SEQUENCE [LARGE SCALE GENOMIC DNA]</scope>
    <source>
        <strain evidence="5 6">PU5-4</strain>
    </source>
</reference>
<dbReference type="SUPFAM" id="SSF46785">
    <property type="entry name" value="Winged helix' DNA-binding domain"/>
    <property type="match status" value="1"/>
</dbReference>
<dbReference type="Pfam" id="PF00027">
    <property type="entry name" value="cNMP_binding"/>
    <property type="match status" value="1"/>
</dbReference>
<dbReference type="InterPro" id="IPR036388">
    <property type="entry name" value="WH-like_DNA-bd_sf"/>
</dbReference>
<dbReference type="InterPro" id="IPR036390">
    <property type="entry name" value="WH_DNA-bd_sf"/>
</dbReference>
<evidence type="ECO:0000259" key="4">
    <source>
        <dbReference type="PROSITE" id="PS50042"/>
    </source>
</evidence>
<organism evidence="5 6">
    <name type="scientific">Sphingobacterium tenebrionis</name>
    <dbReference type="NCBI Taxonomy" id="3111775"/>
    <lineage>
        <taxon>Bacteria</taxon>
        <taxon>Pseudomonadati</taxon>
        <taxon>Bacteroidota</taxon>
        <taxon>Sphingobacteriia</taxon>
        <taxon>Sphingobacteriales</taxon>
        <taxon>Sphingobacteriaceae</taxon>
        <taxon>Sphingobacterium</taxon>
    </lineage>
</organism>
<dbReference type="EMBL" id="JAYLLN010000001">
    <property type="protein sequence ID" value="MEI5983377.1"/>
    <property type="molecule type" value="Genomic_DNA"/>
</dbReference>
<dbReference type="Gene3D" id="1.10.10.10">
    <property type="entry name" value="Winged helix-like DNA-binding domain superfamily/Winged helix DNA-binding domain"/>
    <property type="match status" value="1"/>
</dbReference>
<gene>
    <name evidence="5" type="ORF">VJ786_00545</name>
</gene>
<keyword evidence="6" id="KW-1185">Reference proteome</keyword>
<evidence type="ECO:0000256" key="1">
    <source>
        <dbReference type="ARBA" id="ARBA00023015"/>
    </source>
</evidence>
<dbReference type="InterPro" id="IPR012318">
    <property type="entry name" value="HTH_CRP"/>
</dbReference>
<evidence type="ECO:0000256" key="2">
    <source>
        <dbReference type="ARBA" id="ARBA00023125"/>
    </source>
</evidence>
<dbReference type="Gene3D" id="2.60.120.10">
    <property type="entry name" value="Jelly Rolls"/>
    <property type="match status" value="1"/>
</dbReference>
<dbReference type="InterPro" id="IPR014710">
    <property type="entry name" value="RmlC-like_jellyroll"/>
</dbReference>
<dbReference type="PROSITE" id="PS50042">
    <property type="entry name" value="CNMP_BINDING_3"/>
    <property type="match status" value="1"/>
</dbReference>
<dbReference type="Proteomes" id="UP001363035">
    <property type="component" value="Unassembled WGS sequence"/>
</dbReference>
<name>A0ABU8I0W6_9SPHI</name>
<keyword evidence="2" id="KW-0238">DNA-binding</keyword>
<accession>A0ABU8I0W6</accession>
<sequence>MELLIEKGASSKKWNAGEIIYRENSPSNYYYQLESGRVRISNFLEDGKEVLHKMVCANEGFGEVAILDEGVHVVTAIADSSCTILKISTTAFLEILNEYGSIQLMITKQIAKDLRFKHFITKLICNHSPEEIISGLLEKLNEERRLICPECNRLMLTRQQLANMTGLRVETIIRTMKIMEKEEKLNIVRGKVFVC</sequence>
<evidence type="ECO:0000256" key="3">
    <source>
        <dbReference type="ARBA" id="ARBA00023163"/>
    </source>
</evidence>
<dbReference type="InterPro" id="IPR050397">
    <property type="entry name" value="Env_Response_Regulators"/>
</dbReference>
<dbReference type="SUPFAM" id="SSF51206">
    <property type="entry name" value="cAMP-binding domain-like"/>
    <property type="match status" value="1"/>
</dbReference>
<dbReference type="RefSeq" id="WP_336557012.1">
    <property type="nucleotide sequence ID" value="NZ_JAYLLN010000001.1"/>
</dbReference>
<protein>
    <submittedName>
        <fullName evidence="5">Crp/Fnr family transcriptional regulator</fullName>
    </submittedName>
</protein>
<comment type="caution">
    <text evidence="5">The sequence shown here is derived from an EMBL/GenBank/DDBJ whole genome shotgun (WGS) entry which is preliminary data.</text>
</comment>
<dbReference type="Pfam" id="PF13545">
    <property type="entry name" value="HTH_Crp_2"/>
    <property type="match status" value="1"/>
</dbReference>
<dbReference type="PANTHER" id="PTHR24567">
    <property type="entry name" value="CRP FAMILY TRANSCRIPTIONAL REGULATORY PROTEIN"/>
    <property type="match status" value="1"/>
</dbReference>